<evidence type="ECO:0000256" key="4">
    <source>
        <dbReference type="ARBA" id="ARBA00022722"/>
    </source>
</evidence>
<evidence type="ECO:0000256" key="1">
    <source>
        <dbReference type="ARBA" id="ARBA00001936"/>
    </source>
</evidence>
<dbReference type="OMA" id="CHSTHIW"/>
<evidence type="ECO:0000256" key="10">
    <source>
        <dbReference type="ARBA" id="ARBA00023242"/>
    </source>
</evidence>
<dbReference type="eggNOG" id="ENOG502SSNX">
    <property type="taxonomic scope" value="Eukaryota"/>
</dbReference>
<evidence type="ECO:0000256" key="9">
    <source>
        <dbReference type="ARBA" id="ARBA00023204"/>
    </source>
</evidence>
<dbReference type="GO" id="GO:0070260">
    <property type="term" value="F:5'-tyrosyl-DNA phosphodiesterase activity"/>
    <property type="evidence" value="ECO:0007669"/>
    <property type="project" value="TreeGrafter"/>
</dbReference>
<dbReference type="GO" id="GO:0006302">
    <property type="term" value="P:double-strand break repair"/>
    <property type="evidence" value="ECO:0007669"/>
    <property type="project" value="TreeGrafter"/>
</dbReference>
<keyword evidence="6" id="KW-0227">DNA damage</keyword>
<dbReference type="InterPro" id="IPR036691">
    <property type="entry name" value="Endo/exonu/phosph_ase_sf"/>
</dbReference>
<dbReference type="EMBL" id="GL433836">
    <property type="protein sequence ID" value="EFN59459.1"/>
    <property type="molecule type" value="Genomic_DNA"/>
</dbReference>
<evidence type="ECO:0000256" key="8">
    <source>
        <dbReference type="ARBA" id="ARBA00022842"/>
    </source>
</evidence>
<dbReference type="InParanoid" id="E1Z542"/>
<evidence type="ECO:0000256" key="6">
    <source>
        <dbReference type="ARBA" id="ARBA00022763"/>
    </source>
</evidence>
<keyword evidence="10" id="KW-0539">Nucleus</keyword>
<dbReference type="Pfam" id="PF03372">
    <property type="entry name" value="Exo_endo_phos"/>
    <property type="match status" value="1"/>
</dbReference>
<keyword evidence="9" id="KW-0234">DNA repair</keyword>
<dbReference type="OrthoDB" id="9975959at2759"/>
<dbReference type="InterPro" id="IPR005135">
    <property type="entry name" value="Endo/exonuclease/phosphatase"/>
</dbReference>
<name>E1Z542_CHLVA</name>
<dbReference type="RefSeq" id="XP_005851561.1">
    <property type="nucleotide sequence ID" value="XM_005851499.1"/>
</dbReference>
<evidence type="ECO:0000256" key="3">
    <source>
        <dbReference type="ARBA" id="ARBA00004322"/>
    </source>
</evidence>
<dbReference type="GO" id="GO:0046872">
    <property type="term" value="F:metal ion binding"/>
    <property type="evidence" value="ECO:0007669"/>
    <property type="project" value="UniProtKB-KW"/>
</dbReference>
<dbReference type="PANTHER" id="PTHR15822:SF4">
    <property type="entry name" value="TYROSYL-DNA PHOSPHODIESTERASE 2"/>
    <property type="match status" value="1"/>
</dbReference>
<keyword evidence="7" id="KW-0378">Hydrolase</keyword>
<dbReference type="STRING" id="554065.E1Z542"/>
<dbReference type="SUPFAM" id="SSF56219">
    <property type="entry name" value="DNase I-like"/>
    <property type="match status" value="1"/>
</dbReference>
<keyword evidence="4" id="KW-0540">Nuclease</keyword>
<evidence type="ECO:0000256" key="7">
    <source>
        <dbReference type="ARBA" id="ARBA00022801"/>
    </source>
</evidence>
<keyword evidence="8" id="KW-0460">Magnesium</keyword>
<proteinExistence type="predicted"/>
<comment type="cofactor">
    <cofactor evidence="2">
        <name>Mg(2+)</name>
        <dbReference type="ChEBI" id="CHEBI:18420"/>
    </cofactor>
</comment>
<evidence type="ECO:0000256" key="5">
    <source>
        <dbReference type="ARBA" id="ARBA00022723"/>
    </source>
</evidence>
<dbReference type="Proteomes" id="UP000008141">
    <property type="component" value="Unassembled WGS sequence"/>
</dbReference>
<protein>
    <recommendedName>
        <fullName evidence="11">Endonuclease/exonuclease/phosphatase domain-containing protein</fullName>
    </recommendedName>
</protein>
<feature type="domain" description="Endonuclease/exonuclease/phosphatase" evidence="11">
    <location>
        <begin position="27"/>
        <end position="237"/>
    </location>
</feature>
<accession>E1Z542</accession>
<comment type="subcellular location">
    <subcellularLocation>
        <location evidence="3">Nucleus</location>
        <location evidence="3">PML body</location>
    </subcellularLocation>
</comment>
<dbReference type="KEGG" id="cvr:CHLNCDRAFT_138036"/>
<dbReference type="GO" id="GO:0004518">
    <property type="term" value="F:nuclease activity"/>
    <property type="evidence" value="ECO:0007669"/>
    <property type="project" value="UniProtKB-KW"/>
</dbReference>
<dbReference type="InterPro" id="IPR051547">
    <property type="entry name" value="TDP2-like"/>
</dbReference>
<evidence type="ECO:0000259" key="11">
    <source>
        <dbReference type="Pfam" id="PF03372"/>
    </source>
</evidence>
<comment type="cofactor">
    <cofactor evidence="1">
        <name>Mn(2+)</name>
        <dbReference type="ChEBI" id="CHEBI:29035"/>
    </cofactor>
</comment>
<sequence>MFKVFTLNVSAGNLSAWAPAGFSLLSKYEAIVELIKHHSPQLISLQELDSQAAKYFIAALGSAADAGWQHLTQAESHCHSTHIWAAASLQAKPKRSVGPVAIAQIQLTGDDGCFYFAGCHLEPYAQGACLRLQQIAATLRSLPPRCRLVLAGDCNMRNAENSSVEALGLGDAFKQAGSPPSHSFTWNSTINKYHGADQRAYTGRYDRIYLSGFVATELQMVANQPMTPGHADYLSDHFGLVATVQLLPQQAS</sequence>
<dbReference type="GO" id="GO:0005737">
    <property type="term" value="C:cytoplasm"/>
    <property type="evidence" value="ECO:0007669"/>
    <property type="project" value="TreeGrafter"/>
</dbReference>
<evidence type="ECO:0000256" key="2">
    <source>
        <dbReference type="ARBA" id="ARBA00001946"/>
    </source>
</evidence>
<reference evidence="12 13" key="1">
    <citation type="journal article" date="2010" name="Plant Cell">
        <title>The Chlorella variabilis NC64A genome reveals adaptation to photosymbiosis, coevolution with viruses, and cryptic sex.</title>
        <authorList>
            <person name="Blanc G."/>
            <person name="Duncan G."/>
            <person name="Agarkova I."/>
            <person name="Borodovsky M."/>
            <person name="Gurnon J."/>
            <person name="Kuo A."/>
            <person name="Lindquist E."/>
            <person name="Lucas S."/>
            <person name="Pangilinan J."/>
            <person name="Polle J."/>
            <person name="Salamov A."/>
            <person name="Terry A."/>
            <person name="Yamada T."/>
            <person name="Dunigan D.D."/>
            <person name="Grigoriev I.V."/>
            <person name="Claverie J.M."/>
            <person name="Van Etten J.L."/>
        </authorList>
    </citation>
    <scope>NUCLEOTIDE SEQUENCE [LARGE SCALE GENOMIC DNA]</scope>
    <source>
        <strain evidence="12 13">NC64A</strain>
    </source>
</reference>
<dbReference type="AlphaFoldDB" id="E1Z542"/>
<evidence type="ECO:0000313" key="12">
    <source>
        <dbReference type="EMBL" id="EFN59459.1"/>
    </source>
</evidence>
<dbReference type="GeneID" id="17358654"/>
<dbReference type="GO" id="GO:0003697">
    <property type="term" value="F:single-stranded DNA binding"/>
    <property type="evidence" value="ECO:0007669"/>
    <property type="project" value="TreeGrafter"/>
</dbReference>
<keyword evidence="5" id="KW-0479">Metal-binding</keyword>
<evidence type="ECO:0000313" key="13">
    <source>
        <dbReference type="Proteomes" id="UP000008141"/>
    </source>
</evidence>
<gene>
    <name evidence="12" type="ORF">CHLNCDRAFT_138036</name>
</gene>
<keyword evidence="13" id="KW-1185">Reference proteome</keyword>
<dbReference type="PANTHER" id="PTHR15822">
    <property type="entry name" value="TRAF AND TNF RECEPTOR-ASSOCIATED PROTEIN"/>
    <property type="match status" value="1"/>
</dbReference>
<organism evidence="13">
    <name type="scientific">Chlorella variabilis</name>
    <name type="common">Green alga</name>
    <dbReference type="NCBI Taxonomy" id="554065"/>
    <lineage>
        <taxon>Eukaryota</taxon>
        <taxon>Viridiplantae</taxon>
        <taxon>Chlorophyta</taxon>
        <taxon>core chlorophytes</taxon>
        <taxon>Trebouxiophyceae</taxon>
        <taxon>Chlorellales</taxon>
        <taxon>Chlorellaceae</taxon>
        <taxon>Chlorella clade</taxon>
        <taxon>Chlorella</taxon>
    </lineage>
</organism>
<dbReference type="Gene3D" id="3.60.10.10">
    <property type="entry name" value="Endonuclease/exonuclease/phosphatase"/>
    <property type="match status" value="1"/>
</dbReference>